<keyword evidence="6 9" id="KW-0472">Membrane</keyword>
<evidence type="ECO:0000256" key="3">
    <source>
        <dbReference type="ARBA" id="ARBA00022475"/>
    </source>
</evidence>
<keyword evidence="11" id="KW-1185">Reference proteome</keyword>
<dbReference type="PANTHER" id="PTHR10796">
    <property type="entry name" value="PATCHED-RELATED"/>
    <property type="match status" value="1"/>
</dbReference>
<dbReference type="EMBL" id="JBGFUD010002108">
    <property type="protein sequence ID" value="MFH4977170.1"/>
    <property type="molecule type" value="Genomic_DNA"/>
</dbReference>
<dbReference type="GO" id="GO:0005886">
    <property type="term" value="C:plasma membrane"/>
    <property type="evidence" value="ECO:0007669"/>
    <property type="project" value="UniProtKB-SubCell"/>
</dbReference>
<dbReference type="InterPro" id="IPR051697">
    <property type="entry name" value="Patched_domain-protein"/>
</dbReference>
<evidence type="ECO:0000256" key="7">
    <source>
        <dbReference type="ARBA" id="ARBA00023180"/>
    </source>
</evidence>
<gene>
    <name evidence="10" type="ORF">AB6A40_003879</name>
</gene>
<feature type="compositionally biased region" description="Basic and acidic residues" evidence="8">
    <location>
        <begin position="531"/>
        <end position="541"/>
    </location>
</feature>
<evidence type="ECO:0000256" key="6">
    <source>
        <dbReference type="ARBA" id="ARBA00023136"/>
    </source>
</evidence>
<feature type="transmembrane region" description="Helical" evidence="9">
    <location>
        <begin position="296"/>
        <end position="315"/>
    </location>
</feature>
<dbReference type="Gene3D" id="1.20.1640.10">
    <property type="entry name" value="Multidrug efflux transporter AcrB transmembrane domain"/>
    <property type="match status" value="1"/>
</dbReference>
<evidence type="ECO:0008006" key="12">
    <source>
        <dbReference type="Google" id="ProtNLM"/>
    </source>
</evidence>
<evidence type="ECO:0000313" key="11">
    <source>
        <dbReference type="Proteomes" id="UP001608902"/>
    </source>
</evidence>
<evidence type="ECO:0000256" key="2">
    <source>
        <dbReference type="ARBA" id="ARBA00005585"/>
    </source>
</evidence>
<evidence type="ECO:0000256" key="5">
    <source>
        <dbReference type="ARBA" id="ARBA00022989"/>
    </source>
</evidence>
<reference evidence="10 11" key="1">
    <citation type="submission" date="2024-08" db="EMBL/GenBank/DDBJ databases">
        <title>Gnathostoma spinigerum genome.</title>
        <authorList>
            <person name="Gonzalez-Bertolin B."/>
            <person name="Monzon S."/>
            <person name="Zaballos A."/>
            <person name="Jimenez P."/>
            <person name="Dekumyoy P."/>
            <person name="Varona S."/>
            <person name="Cuesta I."/>
            <person name="Sumanam S."/>
            <person name="Adisakwattana P."/>
            <person name="Gasser R.B."/>
            <person name="Hernandez-Gonzalez A."/>
            <person name="Young N.D."/>
            <person name="Perteguer M.J."/>
        </authorList>
    </citation>
    <scope>NUCLEOTIDE SEQUENCE [LARGE SCALE GENOMIC DNA]</scope>
    <source>
        <strain evidence="10">AL3</strain>
        <tissue evidence="10">Liver</tissue>
    </source>
</reference>
<keyword evidence="4 9" id="KW-0812">Transmembrane</keyword>
<dbReference type="Proteomes" id="UP001608902">
    <property type="component" value="Unassembled WGS sequence"/>
</dbReference>
<evidence type="ECO:0000256" key="1">
    <source>
        <dbReference type="ARBA" id="ARBA00004651"/>
    </source>
</evidence>
<keyword evidence="3" id="KW-1003">Cell membrane</keyword>
<dbReference type="PANTHER" id="PTHR10796:SF191">
    <property type="entry name" value="SSD DOMAIN-CONTAINING PROTEIN"/>
    <property type="match status" value="1"/>
</dbReference>
<feature type="transmembrane region" description="Helical" evidence="9">
    <location>
        <begin position="321"/>
        <end position="342"/>
    </location>
</feature>
<accession>A0ABD6EC01</accession>
<feature type="transmembrane region" description="Helical" evidence="9">
    <location>
        <begin position="423"/>
        <end position="448"/>
    </location>
</feature>
<feature type="transmembrane region" description="Helical" evidence="9">
    <location>
        <begin position="390"/>
        <end position="411"/>
    </location>
</feature>
<comment type="subcellular location">
    <subcellularLocation>
        <location evidence="1">Cell membrane</location>
        <topology evidence="1">Multi-pass membrane protein</topology>
    </subcellularLocation>
</comment>
<feature type="transmembrane region" description="Helical" evidence="9">
    <location>
        <begin position="83"/>
        <end position="102"/>
    </location>
</feature>
<comment type="caution">
    <text evidence="10">The sequence shown here is derived from an EMBL/GenBank/DDBJ whole genome shotgun (WGS) entry which is preliminary data.</text>
</comment>
<feature type="region of interest" description="Disordered" evidence="8">
    <location>
        <begin position="526"/>
        <end position="553"/>
    </location>
</feature>
<keyword evidence="7" id="KW-0325">Glycoprotein</keyword>
<evidence type="ECO:0000256" key="4">
    <source>
        <dbReference type="ARBA" id="ARBA00022692"/>
    </source>
</evidence>
<evidence type="ECO:0000256" key="9">
    <source>
        <dbReference type="SAM" id="Phobius"/>
    </source>
</evidence>
<dbReference type="SUPFAM" id="SSF82866">
    <property type="entry name" value="Multidrug efflux transporter AcrB transmembrane domain"/>
    <property type="match status" value="1"/>
</dbReference>
<dbReference type="AlphaFoldDB" id="A0ABD6EC01"/>
<feature type="transmembrane region" description="Helical" evidence="9">
    <location>
        <begin position="349"/>
        <end position="370"/>
    </location>
</feature>
<proteinExistence type="inferred from homology"/>
<organism evidence="10 11">
    <name type="scientific">Gnathostoma spinigerum</name>
    <dbReference type="NCBI Taxonomy" id="75299"/>
    <lineage>
        <taxon>Eukaryota</taxon>
        <taxon>Metazoa</taxon>
        <taxon>Ecdysozoa</taxon>
        <taxon>Nematoda</taxon>
        <taxon>Chromadorea</taxon>
        <taxon>Rhabditida</taxon>
        <taxon>Spirurina</taxon>
        <taxon>Gnathostomatomorpha</taxon>
        <taxon>Gnathostomatoidea</taxon>
        <taxon>Gnathostomatidae</taxon>
        <taxon>Gnathostoma</taxon>
    </lineage>
</organism>
<protein>
    <recommendedName>
        <fullName evidence="12">Patched family protein</fullName>
    </recommendedName>
</protein>
<evidence type="ECO:0000313" key="10">
    <source>
        <dbReference type="EMBL" id="MFH4977170.1"/>
    </source>
</evidence>
<sequence>MYPPLEGKMQIEESTLKTADSSKVEFSKNKLFEQIHQVLKKLGSQLDSPDNEIESHHSRETLISWIFRDIYGPFLLSSSTKKIVAIVYVVYIFLAVYGCFSIKEGLNPKFLIKESFYLYKFYVLMDETFWREGLQMQVVVNSPPDFFDPKERQKFEDVLTDFEDTQYTMKHNATMFWYDAYERHLMRELNELHIPLPNSSFEWYVRCREWLIIAGGRRLWEKDMVWGENASNPETYYHLYAFRFQLGLRNYNTPSDHMKSAQLMRRLAKKHLEFNITTFHEYYPFADQYLELKPALIRNCIFALFSILVVAFVMIPNFRAAFVITGAILSVDLGLIGYMTFWSVRLESVSMITVIMSIGFAVDLSSHIGYAYVKADGCADLRAVKALETIGWPVFLGAFTTLTGVLVLATVDAYIVKIFFKTTFLVIIFSMTHGLIFLPVFLTTFLPYRAKSTETKIEIQTDIVKSSEILPQLPNADTFTALRISDEMANEMATAAREQKKIFMNDTKASINERIDRKNTDRVTIRSNLPGKEDQRYDMKANPEQSDDEASVC</sequence>
<comment type="similarity">
    <text evidence="2">Belongs to the patched family.</text>
</comment>
<keyword evidence="5 9" id="KW-1133">Transmembrane helix</keyword>
<evidence type="ECO:0000256" key="8">
    <source>
        <dbReference type="SAM" id="MobiDB-lite"/>
    </source>
</evidence>
<dbReference type="FunFam" id="1.20.1640.10:FF:000013">
    <property type="entry name" value="PaTched Related family"/>
    <property type="match status" value="1"/>
</dbReference>
<name>A0ABD6EC01_9BILA</name>